<keyword evidence="4 7" id="KW-0812">Transmembrane</keyword>
<dbReference type="Pfam" id="PF20730">
    <property type="entry name" value="YetF_N"/>
    <property type="match status" value="1"/>
</dbReference>
<feature type="transmembrane region" description="Helical" evidence="7">
    <location>
        <begin position="58"/>
        <end position="78"/>
    </location>
</feature>
<dbReference type="Proteomes" id="UP000480185">
    <property type="component" value="Unassembled WGS sequence"/>
</dbReference>
<evidence type="ECO:0000256" key="3">
    <source>
        <dbReference type="ARBA" id="ARBA00022475"/>
    </source>
</evidence>
<name>A0A6G1X834_9BACI</name>
<dbReference type="AlphaFoldDB" id="A0A6G1X834"/>
<proteinExistence type="inferred from homology"/>
<keyword evidence="6 7" id="KW-0472">Membrane</keyword>
<evidence type="ECO:0000259" key="8">
    <source>
        <dbReference type="Pfam" id="PF04239"/>
    </source>
</evidence>
<evidence type="ECO:0000256" key="5">
    <source>
        <dbReference type="ARBA" id="ARBA00022989"/>
    </source>
</evidence>
<dbReference type="PANTHER" id="PTHR34582:SF5">
    <property type="entry name" value="UPF0702 TRANSMEMBRANE PROTEIN YETF"/>
    <property type="match status" value="1"/>
</dbReference>
<sequence>MDFFALTIDSLVGFFALFVLTKILGKSQITQITAFDFIAALVLGELVGNALFDDKAGVLAIIYAVFLWGFLIYGTEFITQKIASSRELLEGKPSIVIRNGKLQRDAMKKAKLDLNQLQHLLRSKDTFSIQEVEFAVFETDGTISVLKKSLKQGPTREDLNAKPERVVLPYSVIIDGEIVLDNLQEAQLTEDWLRNELKKQEVNDPTQIFYAEWDEVGGLYVQPY</sequence>
<gene>
    <name evidence="10" type="ORF">GH754_12355</name>
</gene>
<feature type="transmembrane region" description="Helical" evidence="7">
    <location>
        <begin position="32"/>
        <end position="52"/>
    </location>
</feature>
<dbReference type="InterPro" id="IPR023090">
    <property type="entry name" value="UPF0702_alpha/beta_dom_sf"/>
</dbReference>
<evidence type="ECO:0000313" key="10">
    <source>
        <dbReference type="EMBL" id="MRG87102.1"/>
    </source>
</evidence>
<dbReference type="GO" id="GO:0005886">
    <property type="term" value="C:plasma membrane"/>
    <property type="evidence" value="ECO:0007669"/>
    <property type="project" value="UniProtKB-SubCell"/>
</dbReference>
<keyword evidence="11" id="KW-1185">Reference proteome</keyword>
<dbReference type="OrthoDB" id="1076133at2"/>
<evidence type="ECO:0000259" key="9">
    <source>
        <dbReference type="Pfam" id="PF20730"/>
    </source>
</evidence>
<keyword evidence="3" id="KW-1003">Cell membrane</keyword>
<dbReference type="Gene3D" id="3.30.240.20">
    <property type="entry name" value="bsu07140 like domains"/>
    <property type="match status" value="2"/>
</dbReference>
<protein>
    <submittedName>
        <fullName evidence="10">DUF421 domain-containing protein</fullName>
    </submittedName>
</protein>
<dbReference type="InterPro" id="IPR048454">
    <property type="entry name" value="YetF_N"/>
</dbReference>
<evidence type="ECO:0000313" key="11">
    <source>
        <dbReference type="Proteomes" id="UP000480185"/>
    </source>
</evidence>
<accession>A0A6G1X834</accession>
<feature type="domain" description="YetF C-terminal" evidence="8">
    <location>
        <begin position="81"/>
        <end position="214"/>
    </location>
</feature>
<comment type="subcellular location">
    <subcellularLocation>
        <location evidence="1">Cell membrane</location>
        <topology evidence="1">Multi-pass membrane protein</topology>
    </subcellularLocation>
</comment>
<evidence type="ECO:0000256" key="1">
    <source>
        <dbReference type="ARBA" id="ARBA00004651"/>
    </source>
</evidence>
<dbReference type="Pfam" id="PF04239">
    <property type="entry name" value="DUF421"/>
    <property type="match status" value="1"/>
</dbReference>
<comment type="similarity">
    <text evidence="2">Belongs to the UPF0702 family.</text>
</comment>
<evidence type="ECO:0000256" key="2">
    <source>
        <dbReference type="ARBA" id="ARBA00006448"/>
    </source>
</evidence>
<feature type="transmembrane region" description="Helical" evidence="7">
    <location>
        <begin position="6"/>
        <end position="25"/>
    </location>
</feature>
<evidence type="ECO:0000256" key="4">
    <source>
        <dbReference type="ARBA" id="ARBA00022692"/>
    </source>
</evidence>
<organism evidence="10 11">
    <name type="scientific">Salinibacillus xinjiangensis</name>
    <dbReference type="NCBI Taxonomy" id="1229268"/>
    <lineage>
        <taxon>Bacteria</taxon>
        <taxon>Bacillati</taxon>
        <taxon>Bacillota</taxon>
        <taxon>Bacilli</taxon>
        <taxon>Bacillales</taxon>
        <taxon>Bacillaceae</taxon>
        <taxon>Salinibacillus</taxon>
    </lineage>
</organism>
<dbReference type="EMBL" id="WJNH01000007">
    <property type="protein sequence ID" value="MRG87102.1"/>
    <property type="molecule type" value="Genomic_DNA"/>
</dbReference>
<feature type="domain" description="YetF-like N-terminal transmembrane" evidence="9">
    <location>
        <begin position="7"/>
        <end position="78"/>
    </location>
</feature>
<comment type="caution">
    <text evidence="10">The sequence shown here is derived from an EMBL/GenBank/DDBJ whole genome shotgun (WGS) entry which is preliminary data.</text>
</comment>
<keyword evidence="5 7" id="KW-1133">Transmembrane helix</keyword>
<dbReference type="RefSeq" id="WP_153728989.1">
    <property type="nucleotide sequence ID" value="NZ_WJNH01000007.1"/>
</dbReference>
<reference evidence="10 11" key="1">
    <citation type="submission" date="2019-11" db="EMBL/GenBank/DDBJ databases">
        <authorList>
            <person name="Li J."/>
        </authorList>
    </citation>
    <scope>NUCLEOTIDE SEQUENCE [LARGE SCALE GENOMIC DNA]</scope>
    <source>
        <strain evidence="10 11">J4</strain>
    </source>
</reference>
<dbReference type="PANTHER" id="PTHR34582">
    <property type="entry name" value="UPF0702 TRANSMEMBRANE PROTEIN YCAP"/>
    <property type="match status" value="1"/>
</dbReference>
<dbReference type="InterPro" id="IPR007353">
    <property type="entry name" value="DUF421"/>
</dbReference>
<evidence type="ECO:0000256" key="6">
    <source>
        <dbReference type="ARBA" id="ARBA00023136"/>
    </source>
</evidence>
<evidence type="ECO:0000256" key="7">
    <source>
        <dbReference type="SAM" id="Phobius"/>
    </source>
</evidence>